<evidence type="ECO:0000256" key="1">
    <source>
        <dbReference type="ARBA" id="ARBA00008172"/>
    </source>
</evidence>
<keyword evidence="4" id="KW-0255">Endonuclease</keyword>
<comment type="caution">
    <text evidence="8">The sequence shown here is derived from an EMBL/GenBank/DDBJ whole genome shotgun (WGS) entry which is preliminary data.</text>
</comment>
<dbReference type="InterPro" id="IPR009614">
    <property type="entry name" value="YoeB_toxin"/>
</dbReference>
<name>A0A3E1IX67_GARVA</name>
<dbReference type="AlphaFoldDB" id="A0A3E1IX67"/>
<protein>
    <recommendedName>
        <fullName evidence="7">Endoribonuclease YoeB</fullName>
    </recommendedName>
    <alternativeName>
        <fullName evidence="6">Putative mRNA interferase YoeB</fullName>
    </alternativeName>
</protein>
<keyword evidence="3" id="KW-0540">Nuclease</keyword>
<keyword evidence="5" id="KW-0378">Hydrolase</keyword>
<dbReference type="Gene3D" id="3.30.2310.20">
    <property type="entry name" value="RelE-like"/>
    <property type="match status" value="1"/>
</dbReference>
<evidence type="ECO:0000256" key="4">
    <source>
        <dbReference type="ARBA" id="ARBA00022759"/>
    </source>
</evidence>
<dbReference type="NCBIfam" id="TIGR02116">
    <property type="entry name" value="toxin_Txe_YoeB"/>
    <property type="match status" value="1"/>
</dbReference>
<evidence type="ECO:0000256" key="5">
    <source>
        <dbReference type="ARBA" id="ARBA00022801"/>
    </source>
</evidence>
<evidence type="ECO:0000313" key="9">
    <source>
        <dbReference type="Proteomes" id="UP000258533"/>
    </source>
</evidence>
<dbReference type="GO" id="GO:0016787">
    <property type="term" value="F:hydrolase activity"/>
    <property type="evidence" value="ECO:0007669"/>
    <property type="project" value="UniProtKB-KW"/>
</dbReference>
<dbReference type="SUPFAM" id="SSF143011">
    <property type="entry name" value="RelE-like"/>
    <property type="match status" value="1"/>
</dbReference>
<dbReference type="PANTHER" id="PTHR38039:SF1">
    <property type="entry name" value="TOXIN YOEB"/>
    <property type="match status" value="1"/>
</dbReference>
<dbReference type="EMBL" id="LRTT01000001">
    <property type="protein sequence ID" value="RFD77318.1"/>
    <property type="molecule type" value="Genomic_DNA"/>
</dbReference>
<dbReference type="Proteomes" id="UP000258533">
    <property type="component" value="Unassembled WGS sequence"/>
</dbReference>
<proteinExistence type="inferred from homology"/>
<dbReference type="RefSeq" id="WP_116689416.1">
    <property type="nucleotide sequence ID" value="NZ_LRTT01000001.1"/>
</dbReference>
<accession>A0A3E1IX67</accession>
<evidence type="ECO:0000313" key="8">
    <source>
        <dbReference type="EMBL" id="RFD77318.1"/>
    </source>
</evidence>
<keyword evidence="2" id="KW-1277">Toxin-antitoxin system</keyword>
<evidence type="ECO:0000256" key="7">
    <source>
        <dbReference type="ARBA" id="ARBA00050056"/>
    </source>
</evidence>
<reference evidence="8 9" key="1">
    <citation type="submission" date="2016-02" db="EMBL/GenBank/DDBJ databases">
        <title>Gardnerella vaginalis Subgroups Defined by cpn60 Sequencing and Sialidase Activity in Isolates from Canada, Belgium and Kenya.</title>
        <authorList>
            <person name="Schellenberg J."/>
            <person name="Paramel Jayaprakash T."/>
            <person name="Withana Gamage N."/>
            <person name="Patterson M.H."/>
            <person name="Vaneechoutte M."/>
            <person name="Hill J.E."/>
        </authorList>
    </citation>
    <scope>NUCLEOTIDE SEQUENCE [LARGE SCALE GENOMIC DNA]</scope>
    <source>
        <strain evidence="8 9">N144</strain>
    </source>
</reference>
<organism evidence="8 9">
    <name type="scientific">Gardnerella vaginalis</name>
    <dbReference type="NCBI Taxonomy" id="2702"/>
    <lineage>
        <taxon>Bacteria</taxon>
        <taxon>Bacillati</taxon>
        <taxon>Actinomycetota</taxon>
        <taxon>Actinomycetes</taxon>
        <taxon>Bifidobacteriales</taxon>
        <taxon>Bifidobacteriaceae</taxon>
        <taxon>Gardnerella</taxon>
    </lineage>
</organism>
<evidence type="ECO:0000256" key="2">
    <source>
        <dbReference type="ARBA" id="ARBA00022649"/>
    </source>
</evidence>
<sequence length="87" mass="10347">MRKIAWTPDAWNDYLYWESDNKTRKKLNDIIKEIMRTPIDGKGKPEPLKGNYSGCWSRRINDKDRIVYSFTDDAIIIYACKGHYDDK</sequence>
<dbReference type="PANTHER" id="PTHR38039">
    <property type="entry name" value="TOXIN YOEB"/>
    <property type="match status" value="1"/>
</dbReference>
<dbReference type="GO" id="GO:0004519">
    <property type="term" value="F:endonuclease activity"/>
    <property type="evidence" value="ECO:0007669"/>
    <property type="project" value="UniProtKB-KW"/>
</dbReference>
<dbReference type="InterPro" id="IPR035093">
    <property type="entry name" value="RelE/ParE_toxin_dom_sf"/>
</dbReference>
<evidence type="ECO:0000256" key="3">
    <source>
        <dbReference type="ARBA" id="ARBA00022722"/>
    </source>
</evidence>
<evidence type="ECO:0000256" key="6">
    <source>
        <dbReference type="ARBA" id="ARBA00030388"/>
    </source>
</evidence>
<dbReference type="Pfam" id="PF06769">
    <property type="entry name" value="YoeB_toxin"/>
    <property type="match status" value="1"/>
</dbReference>
<dbReference type="GO" id="GO:0006401">
    <property type="term" value="P:RNA catabolic process"/>
    <property type="evidence" value="ECO:0007669"/>
    <property type="project" value="InterPro"/>
</dbReference>
<comment type="similarity">
    <text evidence="1">Belongs to the YoeB family.</text>
</comment>
<gene>
    <name evidence="8" type="ORF">AXE73_01510</name>
</gene>